<sequence length="206" mass="21403">MAALGEDMEDMGAMVVATVMTTGMDGLRTTSMGIGNLGANEGIRCTRAIQELALPGADADAILLGITMKMEEEEECILTFRMIMIMRANSLGIGDAIAVITLGAQDPALSVVMDQITTILVAQNHTIPTSQGDTGVIAILPDPEPILNMDTMTTVKVDGDAIITTAGEVTAITATTRVIGILIAHSTDQATDTPNIHPGACSADTF</sequence>
<comment type="caution">
    <text evidence="1">The sequence shown here is derived from an EMBL/GenBank/DDBJ whole genome shotgun (WGS) entry which is preliminary data.</text>
</comment>
<name>A0A443HU06_BYSSP</name>
<evidence type="ECO:0000313" key="2">
    <source>
        <dbReference type="Proteomes" id="UP000283841"/>
    </source>
</evidence>
<dbReference type="RefSeq" id="XP_028484942.1">
    <property type="nucleotide sequence ID" value="XM_028633675.1"/>
</dbReference>
<dbReference type="Proteomes" id="UP000283841">
    <property type="component" value="Unassembled WGS sequence"/>
</dbReference>
<dbReference type="VEuPathDB" id="FungiDB:C8Q69DRAFT_528410"/>
<dbReference type="EMBL" id="RCNU01000006">
    <property type="protein sequence ID" value="RWQ95297.1"/>
    <property type="molecule type" value="Genomic_DNA"/>
</dbReference>
<gene>
    <name evidence="1" type="ORF">C8Q69DRAFT_528410</name>
</gene>
<evidence type="ECO:0000313" key="1">
    <source>
        <dbReference type="EMBL" id="RWQ95297.1"/>
    </source>
</evidence>
<keyword evidence="2" id="KW-1185">Reference proteome</keyword>
<accession>A0A443HU06</accession>
<organism evidence="1 2">
    <name type="scientific">Byssochlamys spectabilis</name>
    <name type="common">Paecilomyces variotii</name>
    <dbReference type="NCBI Taxonomy" id="264951"/>
    <lineage>
        <taxon>Eukaryota</taxon>
        <taxon>Fungi</taxon>
        <taxon>Dikarya</taxon>
        <taxon>Ascomycota</taxon>
        <taxon>Pezizomycotina</taxon>
        <taxon>Eurotiomycetes</taxon>
        <taxon>Eurotiomycetidae</taxon>
        <taxon>Eurotiales</taxon>
        <taxon>Thermoascaceae</taxon>
        <taxon>Paecilomyces</taxon>
    </lineage>
</organism>
<dbReference type="GeneID" id="39602952"/>
<dbReference type="AlphaFoldDB" id="A0A443HU06"/>
<proteinExistence type="predicted"/>
<reference evidence="1 2" key="1">
    <citation type="journal article" date="2018" name="Front. Microbiol.">
        <title>Genomic and genetic insights into a cosmopolitan fungus, Paecilomyces variotii (Eurotiales).</title>
        <authorList>
            <person name="Urquhart A.S."/>
            <person name="Mondo S.J."/>
            <person name="Makela M.R."/>
            <person name="Hane J.K."/>
            <person name="Wiebenga A."/>
            <person name="He G."/>
            <person name="Mihaltcheva S."/>
            <person name="Pangilinan J."/>
            <person name="Lipzen A."/>
            <person name="Barry K."/>
            <person name="de Vries R.P."/>
            <person name="Grigoriev I.V."/>
            <person name="Idnurm A."/>
        </authorList>
    </citation>
    <scope>NUCLEOTIDE SEQUENCE [LARGE SCALE GENOMIC DNA]</scope>
    <source>
        <strain evidence="1 2">CBS 101075</strain>
    </source>
</reference>
<protein>
    <submittedName>
        <fullName evidence="1">Uncharacterized protein</fullName>
    </submittedName>
</protein>